<feature type="transmembrane region" description="Helical" evidence="1">
    <location>
        <begin position="24"/>
        <end position="47"/>
    </location>
</feature>
<keyword evidence="3" id="KW-1185">Reference proteome</keyword>
<evidence type="ECO:0000313" key="2">
    <source>
        <dbReference type="EMBL" id="MBP2037704.1"/>
    </source>
</evidence>
<keyword evidence="1" id="KW-0812">Transmembrane</keyword>
<keyword evidence="1" id="KW-0472">Membrane</keyword>
<dbReference type="RefSeq" id="WP_229920491.1">
    <property type="nucleotide sequence ID" value="NZ_BMVL01000006.1"/>
</dbReference>
<evidence type="ECO:0000256" key="1">
    <source>
        <dbReference type="SAM" id="Phobius"/>
    </source>
</evidence>
<accession>A0ABS4L6J3</accession>
<dbReference type="Proteomes" id="UP001519310">
    <property type="component" value="Unassembled WGS sequence"/>
</dbReference>
<reference evidence="2 3" key="1">
    <citation type="submission" date="2021-03" db="EMBL/GenBank/DDBJ databases">
        <title>Genomic Encyclopedia of Type Strains, Phase IV (KMG-IV): sequencing the most valuable type-strain genomes for metagenomic binning, comparative biology and taxonomic classification.</title>
        <authorList>
            <person name="Goeker M."/>
        </authorList>
    </citation>
    <scope>NUCLEOTIDE SEQUENCE [LARGE SCALE GENOMIC DNA]</scope>
    <source>
        <strain evidence="2 3">DSM 40526</strain>
    </source>
</reference>
<sequence length="57" mass="6238">MKAEWSTDWSTFWPKVLDATGETVYMVLITLALSTAGGLAVGLTLYASRTCSPWNPE</sequence>
<evidence type="ECO:0000313" key="3">
    <source>
        <dbReference type="Proteomes" id="UP001519310"/>
    </source>
</evidence>
<protein>
    <submittedName>
        <fullName evidence="2">ABC-type methionine transport system permease subunit</fullName>
    </submittedName>
</protein>
<name>A0ABS4L6J3_STRAV</name>
<keyword evidence="1" id="KW-1133">Transmembrane helix</keyword>
<proteinExistence type="predicted"/>
<dbReference type="EMBL" id="JAGGLQ010000006">
    <property type="protein sequence ID" value="MBP2037704.1"/>
    <property type="molecule type" value="Genomic_DNA"/>
</dbReference>
<comment type="caution">
    <text evidence="2">The sequence shown here is derived from an EMBL/GenBank/DDBJ whole genome shotgun (WGS) entry which is preliminary data.</text>
</comment>
<gene>
    <name evidence="2" type="ORF">J2Z77_003511</name>
</gene>
<organism evidence="2 3">
    <name type="scientific">Streptomyces avidinii</name>
    <dbReference type="NCBI Taxonomy" id="1895"/>
    <lineage>
        <taxon>Bacteria</taxon>
        <taxon>Bacillati</taxon>
        <taxon>Actinomycetota</taxon>
        <taxon>Actinomycetes</taxon>
        <taxon>Kitasatosporales</taxon>
        <taxon>Streptomycetaceae</taxon>
        <taxon>Streptomyces</taxon>
    </lineage>
</organism>